<evidence type="ECO:0000259" key="2">
    <source>
        <dbReference type="Pfam" id="PF03972"/>
    </source>
</evidence>
<dbReference type="Proteomes" id="UP000282741">
    <property type="component" value="Chromosome"/>
</dbReference>
<dbReference type="PANTHER" id="PTHR16943:SF8">
    <property type="entry name" value="2-METHYLCITRATE DEHYDRATASE"/>
    <property type="match status" value="1"/>
</dbReference>
<reference evidence="4" key="1">
    <citation type="submission" date="2017-10" db="EMBL/GenBank/DDBJ databases">
        <title>Whole genome sequencing of various Bordetella species.</title>
        <authorList>
            <person name="Weigand M.R."/>
            <person name="Loparev V."/>
            <person name="Peng Y."/>
            <person name="Bowden K.E."/>
            <person name="Tondella M.L."/>
            <person name="Williams M.M."/>
        </authorList>
    </citation>
    <scope>NUCLEOTIDE SEQUENCE [LARGE SCALE GENOMIC DNA]</scope>
    <source>
        <strain evidence="4">H720</strain>
    </source>
</reference>
<evidence type="ECO:0000313" key="3">
    <source>
        <dbReference type="EMBL" id="AZW16470.1"/>
    </source>
</evidence>
<dbReference type="GeneID" id="92996344"/>
<dbReference type="InterPro" id="IPR042188">
    <property type="entry name" value="MmgE/PrpD_sf_2"/>
</dbReference>
<comment type="similarity">
    <text evidence="1">Belongs to the PrpD family.</text>
</comment>
<dbReference type="PANTHER" id="PTHR16943">
    <property type="entry name" value="2-METHYLCITRATE DEHYDRATASE-RELATED"/>
    <property type="match status" value="1"/>
</dbReference>
<dbReference type="AlphaFoldDB" id="A0AAN1RVJ9"/>
<dbReference type="InterPro" id="IPR036148">
    <property type="entry name" value="MmgE/PrpD_sf"/>
</dbReference>
<dbReference type="Pfam" id="PF03972">
    <property type="entry name" value="MmgE_PrpD_N"/>
    <property type="match status" value="1"/>
</dbReference>
<dbReference type="Gene3D" id="3.30.1330.120">
    <property type="entry name" value="2-methylcitrate dehydratase PrpD"/>
    <property type="match status" value="1"/>
</dbReference>
<dbReference type="Gene3D" id="1.10.4100.10">
    <property type="entry name" value="2-methylcitrate dehydratase PrpD"/>
    <property type="match status" value="1"/>
</dbReference>
<organism evidence="3 4">
    <name type="scientific">Bordetella hinzii</name>
    <dbReference type="NCBI Taxonomy" id="103855"/>
    <lineage>
        <taxon>Bacteria</taxon>
        <taxon>Pseudomonadati</taxon>
        <taxon>Pseudomonadota</taxon>
        <taxon>Betaproteobacteria</taxon>
        <taxon>Burkholderiales</taxon>
        <taxon>Alcaligenaceae</taxon>
        <taxon>Bordetella</taxon>
    </lineage>
</organism>
<accession>A0AAN1RVJ9</accession>
<evidence type="ECO:0000313" key="4">
    <source>
        <dbReference type="Proteomes" id="UP000282741"/>
    </source>
</evidence>
<protein>
    <recommendedName>
        <fullName evidence="2">MmgE/PrpD N-terminal domain-containing protein</fullName>
    </recommendedName>
</protein>
<dbReference type="InterPro" id="IPR005656">
    <property type="entry name" value="MmgE_PrpD"/>
</dbReference>
<dbReference type="SUPFAM" id="SSF103378">
    <property type="entry name" value="2-methylcitrate dehydratase PrpD"/>
    <property type="match status" value="1"/>
</dbReference>
<dbReference type="GO" id="GO:0016829">
    <property type="term" value="F:lyase activity"/>
    <property type="evidence" value="ECO:0007669"/>
    <property type="project" value="InterPro"/>
</dbReference>
<sequence length="449" mass="46732">MTAVQDLPLARQFVDWAYALRHEEAPEAVRQALRNCLLYNLTMGLAVDPADDPLGDSLAVVAGQAGTSRLLGGRGSRSARDAAFVNAGLITARGQNDTHPEAVTHIGCIVIPAVLALADEAAPEDIWDALLLGYELIPRLARGLAGETSRRGFRATPLYGVLGAAVACARVLRLPAEQAVSALAIATQHASGTLQPWVDGSQEWRLQVAKASRDAVDSALLARAGMQGAPRCLEGGSGFAQAYAGTPPAPDTAVFSGWHLPRMAFKPYPGCAFNQSAVHALRALLETVDAGQVVAVDVAMHPLDAAYPGIDAHGPFATPSGAIMSAPFMLAATLRDGQPGMAHFSTQFGPGPLHARAASVRVRACASVARWACRLSLTLADGTVRAGGCDGGFVLDARQTRALCQGVAREWPGGPARFAALAEAAEGGAPAWPALCAAAYDRPHDTLRP</sequence>
<gene>
    <name evidence="3" type="ORF">CS347_06690</name>
</gene>
<feature type="domain" description="MmgE/PrpD N-terminal" evidence="2">
    <location>
        <begin position="11"/>
        <end position="247"/>
    </location>
</feature>
<proteinExistence type="inferred from homology"/>
<dbReference type="EMBL" id="CP024172">
    <property type="protein sequence ID" value="AZW16470.1"/>
    <property type="molecule type" value="Genomic_DNA"/>
</dbReference>
<dbReference type="RefSeq" id="WP_032979196.1">
    <property type="nucleotide sequence ID" value="NZ_CP012077.1"/>
</dbReference>
<evidence type="ECO:0000256" key="1">
    <source>
        <dbReference type="ARBA" id="ARBA00006174"/>
    </source>
</evidence>
<dbReference type="InterPro" id="IPR045336">
    <property type="entry name" value="MmgE_PrpD_N"/>
</dbReference>
<name>A0AAN1RVJ9_9BORD</name>
<dbReference type="InterPro" id="IPR042183">
    <property type="entry name" value="MmgE/PrpD_sf_1"/>
</dbReference>